<dbReference type="EMBL" id="JAGRRH010000017">
    <property type="protein sequence ID" value="KAG7353018.1"/>
    <property type="molecule type" value="Genomic_DNA"/>
</dbReference>
<dbReference type="PANTHER" id="PTHR24355">
    <property type="entry name" value="G PROTEIN-COUPLED RECEPTOR KINASE/RIBOSOMAL PROTEIN S6 KINASE"/>
    <property type="match status" value="1"/>
</dbReference>
<dbReference type="Pfam" id="PF08241">
    <property type="entry name" value="Methyltransf_11"/>
    <property type="match status" value="1"/>
</dbReference>
<evidence type="ECO:0000256" key="7">
    <source>
        <dbReference type="ARBA" id="ARBA00022840"/>
    </source>
</evidence>
<evidence type="ECO:0000256" key="2">
    <source>
        <dbReference type="ARBA" id="ARBA00022603"/>
    </source>
</evidence>
<keyword evidence="2 8" id="KW-0489">Methyltransferase</keyword>
<dbReference type="InterPro" id="IPR008271">
    <property type="entry name" value="Ser/Thr_kinase_AS"/>
</dbReference>
<dbReference type="PROSITE" id="PS51581">
    <property type="entry name" value="SAM_GTMT"/>
    <property type="match status" value="1"/>
</dbReference>
<feature type="region of interest" description="SAM motif III" evidence="8">
    <location>
        <begin position="802"/>
        <end position="811"/>
    </location>
</feature>
<keyword evidence="13" id="KW-1185">Reference proteome</keyword>
<organism evidence="12 13">
    <name type="scientific">Nitzschia inconspicua</name>
    <dbReference type="NCBI Taxonomy" id="303405"/>
    <lineage>
        <taxon>Eukaryota</taxon>
        <taxon>Sar</taxon>
        <taxon>Stramenopiles</taxon>
        <taxon>Ochrophyta</taxon>
        <taxon>Bacillariophyta</taxon>
        <taxon>Bacillariophyceae</taxon>
        <taxon>Bacillariophycidae</taxon>
        <taxon>Bacillariales</taxon>
        <taxon>Bacillariaceae</taxon>
        <taxon>Nitzschia</taxon>
    </lineage>
</organism>
<evidence type="ECO:0000313" key="12">
    <source>
        <dbReference type="EMBL" id="KAG7353018.1"/>
    </source>
</evidence>
<reference evidence="12" key="1">
    <citation type="journal article" date="2021" name="Sci. Rep.">
        <title>Diploid genomic architecture of Nitzschia inconspicua, an elite biomass production diatom.</title>
        <authorList>
            <person name="Oliver A."/>
            <person name="Podell S."/>
            <person name="Pinowska A."/>
            <person name="Traller J.C."/>
            <person name="Smith S.R."/>
            <person name="McClure R."/>
            <person name="Beliaev A."/>
            <person name="Bohutskyi P."/>
            <person name="Hill E.A."/>
            <person name="Rabines A."/>
            <person name="Zheng H."/>
            <person name="Allen L.Z."/>
            <person name="Kuo A."/>
            <person name="Grigoriev I.V."/>
            <person name="Allen A.E."/>
            <person name="Hazlebeck D."/>
            <person name="Allen E.E."/>
        </authorList>
    </citation>
    <scope>NUCLEOTIDE SEQUENCE</scope>
    <source>
        <strain evidence="12">Hildebrandi</strain>
    </source>
</reference>
<evidence type="ECO:0000259" key="11">
    <source>
        <dbReference type="PROSITE" id="PS50132"/>
    </source>
</evidence>
<evidence type="ECO:0000256" key="1">
    <source>
        <dbReference type="ARBA" id="ARBA00022527"/>
    </source>
</evidence>
<sequence>MEELQDAIEDAQYVNAIATQEEGPRPVLAWEIPTEEQLALWETKIKETKDTNGPEPLGIDWCLQSAIGLFMFSAFLKEECDDYLRINFLEEVARWRKMKGKHRLERAKKIVEVYLKPLPIDDVTSDNIYPEKTQIDEYDLVRVVPQTSITAEEFQTLYSTSIDKTKSQNCLGLSGPLLQELFQRLKEVERALLAQKRTSSSELDASAEVKESGDAQEASNILLRRQREKYTSLKQLTRALKEGESEIPDNLFEKVDMVVVEDLRRQYWKGFLESKHYTKLKNFLWFQDRPVVPDDFFTMRVLGRGGFGSVIACKKGTSGKLYAMKVMNKRRIKLKKSEQLALNERNSLAAVESPFVVNLKYSFHSKDDVFLILDLMTGGDLGYHLHQKGRFPKKECQYYAARIMLGLQALHDQGYVYRDLKPENCLLAEDGRVKITDLGLATRITPTLHGAAGTRGYWAPEMLRRDRKGKRMVYNHAVDWFSFGCCVAEFISGANPFRSEAALHFGQAAGKDTKEKAIDYATLEMHPEFPESLFEPDAANLCRRLLDKNENTRLGANGCEEIMAHPWFRNLNWEYIISDKTRPPYVPPKDVNAAPQSEIGTTSAWINPSCRTVSTRQHASVSRKTTSLSMSITSTMKRVRDSVLSKERSREDLKIGIAGFYDRSSKLWEDVWGEHMHHGYYVPEDRTDHIQAQIDLIDEVLKWANVTEATSVVDVGCGIGGSSRHIARKFGCQARGITLSPYQANRGNELAKEQGLADSTSFQVADALDQPFGDNSFDLVWSLESGEHMPDKKKFVDELFRVATPGGRIIIVTWCHRDLKEGETGLSKKEEKLLAKINRAYYLPRWCSVQDYVDLLEAKGAKDIKREDWSYIIAPFWKAVIKSSLNLRSVWGLMRSGFSTLRGAYAMLLMLRGFKVGLIKFGLITCTKPTS</sequence>
<dbReference type="Pfam" id="PF00069">
    <property type="entry name" value="Pkinase"/>
    <property type="match status" value="1"/>
</dbReference>
<proteinExistence type="inferred from homology"/>
<comment type="similarity">
    <text evidence="8">Belongs to the class I-like SAM-binding methyltransferase superfamily. gTMT family.</text>
</comment>
<dbReference type="GO" id="GO:0032259">
    <property type="term" value="P:methylation"/>
    <property type="evidence" value="ECO:0007669"/>
    <property type="project" value="UniProtKB-UniRule"/>
</dbReference>
<feature type="domain" description="Protein kinase" evidence="10">
    <location>
        <begin position="296"/>
        <end position="568"/>
    </location>
</feature>
<evidence type="ECO:0000256" key="6">
    <source>
        <dbReference type="ARBA" id="ARBA00022777"/>
    </source>
</evidence>
<evidence type="ECO:0000256" key="9">
    <source>
        <dbReference type="PROSITE-ProRule" id="PRU10141"/>
    </source>
</evidence>
<evidence type="ECO:0000256" key="4">
    <source>
        <dbReference type="ARBA" id="ARBA00022691"/>
    </source>
</evidence>
<keyword evidence="3 8" id="KW-0808">Transferase</keyword>
<dbReference type="InterPro" id="IPR000719">
    <property type="entry name" value="Prot_kinase_dom"/>
</dbReference>
<evidence type="ECO:0000256" key="3">
    <source>
        <dbReference type="ARBA" id="ARBA00022679"/>
    </source>
</evidence>
<dbReference type="PROSITE" id="PS50011">
    <property type="entry name" value="PROTEIN_KINASE_DOM"/>
    <property type="match status" value="1"/>
</dbReference>
<evidence type="ECO:0000256" key="5">
    <source>
        <dbReference type="ARBA" id="ARBA00022741"/>
    </source>
</evidence>
<dbReference type="PANTHER" id="PTHR24355:SF18">
    <property type="entry name" value="G PROTEIN-COUPLED RECEPTOR KINASE"/>
    <property type="match status" value="1"/>
</dbReference>
<accession>A0A9K3KZT0</accession>
<keyword evidence="7 9" id="KW-0067">ATP-binding</keyword>
<dbReference type="PROSITE" id="PS00108">
    <property type="entry name" value="PROTEIN_KINASE_ST"/>
    <property type="match status" value="1"/>
</dbReference>
<dbReference type="PROSITE" id="PS00107">
    <property type="entry name" value="PROTEIN_KINASE_ATP"/>
    <property type="match status" value="1"/>
</dbReference>
<keyword evidence="6" id="KW-0418">Kinase</keyword>
<dbReference type="SMART" id="SM00315">
    <property type="entry name" value="RGS"/>
    <property type="match status" value="1"/>
</dbReference>
<dbReference type="InterPro" id="IPR013216">
    <property type="entry name" value="Methyltransf_11"/>
</dbReference>
<dbReference type="GO" id="GO:0008757">
    <property type="term" value="F:S-adenosylmethionine-dependent methyltransferase activity"/>
    <property type="evidence" value="ECO:0007669"/>
    <property type="project" value="InterPro"/>
</dbReference>
<dbReference type="PROSITE" id="PS50132">
    <property type="entry name" value="RGS"/>
    <property type="match status" value="1"/>
</dbReference>
<dbReference type="InterPro" id="IPR025774">
    <property type="entry name" value="PiNMT-like"/>
</dbReference>
<evidence type="ECO:0000256" key="8">
    <source>
        <dbReference type="PROSITE-ProRule" id="PRU00914"/>
    </source>
</evidence>
<evidence type="ECO:0000313" key="13">
    <source>
        <dbReference type="Proteomes" id="UP000693970"/>
    </source>
</evidence>
<feature type="domain" description="RGS" evidence="11">
    <location>
        <begin position="58"/>
        <end position="115"/>
    </location>
</feature>
<evidence type="ECO:0000259" key="10">
    <source>
        <dbReference type="PROSITE" id="PS50011"/>
    </source>
</evidence>
<feature type="binding site" evidence="9">
    <location>
        <position position="325"/>
    </location>
    <ligand>
        <name>ATP</name>
        <dbReference type="ChEBI" id="CHEBI:30616"/>
    </ligand>
</feature>
<dbReference type="GO" id="GO:0004674">
    <property type="term" value="F:protein serine/threonine kinase activity"/>
    <property type="evidence" value="ECO:0007669"/>
    <property type="project" value="UniProtKB-KW"/>
</dbReference>
<keyword evidence="5 9" id="KW-0547">Nucleotide-binding</keyword>
<dbReference type="Proteomes" id="UP000693970">
    <property type="component" value="Unassembled WGS sequence"/>
</dbReference>
<gene>
    <name evidence="12" type="ORF">IV203_009066</name>
</gene>
<dbReference type="InterPro" id="IPR016137">
    <property type="entry name" value="RGS"/>
</dbReference>
<feature type="region of interest" description="SAM motif I" evidence="8">
    <location>
        <begin position="712"/>
        <end position="721"/>
    </location>
</feature>
<protein>
    <submittedName>
        <fullName evidence="12">Methylase</fullName>
    </submittedName>
</protein>
<keyword evidence="4 8" id="KW-0949">S-adenosyl-L-methionine</keyword>
<reference evidence="12" key="2">
    <citation type="submission" date="2021-04" db="EMBL/GenBank/DDBJ databases">
        <authorList>
            <person name="Podell S."/>
        </authorList>
    </citation>
    <scope>NUCLEOTIDE SEQUENCE</scope>
    <source>
        <strain evidence="12">Hildebrandi</strain>
    </source>
</reference>
<name>A0A9K3KZT0_9STRA</name>
<dbReference type="GO" id="GO:0005524">
    <property type="term" value="F:ATP binding"/>
    <property type="evidence" value="ECO:0007669"/>
    <property type="project" value="UniProtKB-UniRule"/>
</dbReference>
<dbReference type="InterPro" id="IPR017441">
    <property type="entry name" value="Protein_kinase_ATP_BS"/>
</dbReference>
<comment type="caution">
    <text evidence="12">The sequence shown here is derived from an EMBL/GenBank/DDBJ whole genome shotgun (WGS) entry which is preliminary data.</text>
</comment>
<feature type="region of interest" description="SAM motif II" evidence="8">
    <location>
        <begin position="775"/>
        <end position="783"/>
    </location>
</feature>
<dbReference type="OrthoDB" id="8300214at2759"/>
<keyword evidence="1" id="KW-0723">Serine/threonine-protein kinase</keyword>
<dbReference type="CDD" id="cd02440">
    <property type="entry name" value="AdoMet_MTases"/>
    <property type="match status" value="1"/>
</dbReference>
<dbReference type="SMART" id="SM00220">
    <property type="entry name" value="S_TKc"/>
    <property type="match status" value="1"/>
</dbReference>
<dbReference type="AlphaFoldDB" id="A0A9K3KZT0"/>